<feature type="signal peptide" evidence="1">
    <location>
        <begin position="1"/>
        <end position="21"/>
    </location>
</feature>
<dbReference type="EMBL" id="JBHSDU010000002">
    <property type="protein sequence ID" value="MFC4308489.1"/>
    <property type="molecule type" value="Genomic_DNA"/>
</dbReference>
<proteinExistence type="predicted"/>
<evidence type="ECO:0000256" key="1">
    <source>
        <dbReference type="SAM" id="SignalP"/>
    </source>
</evidence>
<accession>A0ABV8SQ26</accession>
<dbReference type="Proteomes" id="UP001595904">
    <property type="component" value="Unassembled WGS sequence"/>
</dbReference>
<comment type="caution">
    <text evidence="2">The sequence shown here is derived from an EMBL/GenBank/DDBJ whole genome shotgun (WGS) entry which is preliminary data.</text>
</comment>
<evidence type="ECO:0000313" key="3">
    <source>
        <dbReference type="Proteomes" id="UP001595904"/>
    </source>
</evidence>
<keyword evidence="1" id="KW-0732">Signal</keyword>
<protein>
    <recommendedName>
        <fullName evidence="4">Lipoprotein</fullName>
    </recommendedName>
</protein>
<evidence type="ECO:0000313" key="2">
    <source>
        <dbReference type="EMBL" id="MFC4308489.1"/>
    </source>
</evidence>
<gene>
    <name evidence="2" type="ORF">ACFPN2_05285</name>
</gene>
<dbReference type="RefSeq" id="WP_380595580.1">
    <property type="nucleotide sequence ID" value="NZ_JBHSDU010000002.1"/>
</dbReference>
<name>A0ABV8SQ26_9GAMM</name>
<reference evidence="3" key="1">
    <citation type="journal article" date="2019" name="Int. J. Syst. Evol. Microbiol.">
        <title>The Global Catalogue of Microorganisms (GCM) 10K type strain sequencing project: providing services to taxonomists for standard genome sequencing and annotation.</title>
        <authorList>
            <consortium name="The Broad Institute Genomics Platform"/>
            <consortium name="The Broad Institute Genome Sequencing Center for Infectious Disease"/>
            <person name="Wu L."/>
            <person name="Ma J."/>
        </authorList>
    </citation>
    <scope>NUCLEOTIDE SEQUENCE [LARGE SCALE GENOMIC DNA]</scope>
    <source>
        <strain evidence="3">CGMCC 1.10759</strain>
    </source>
</reference>
<sequence length="120" mass="12834">MNMKLLLATMLALLGCSSAFAGEKTEATMDKMKAAVTPGEIDLTGQEVKTIHDSQTAKDYKVCVKASNEAAAMKLRYDGQEATVQPGDCKEVTAKRINATAATPLSGSQHIMATFHEVKK</sequence>
<dbReference type="PROSITE" id="PS51257">
    <property type="entry name" value="PROKAR_LIPOPROTEIN"/>
    <property type="match status" value="1"/>
</dbReference>
<organism evidence="2 3">
    <name type="scientific">Steroidobacter flavus</name>
    <dbReference type="NCBI Taxonomy" id="1842136"/>
    <lineage>
        <taxon>Bacteria</taxon>
        <taxon>Pseudomonadati</taxon>
        <taxon>Pseudomonadota</taxon>
        <taxon>Gammaproteobacteria</taxon>
        <taxon>Steroidobacterales</taxon>
        <taxon>Steroidobacteraceae</taxon>
        <taxon>Steroidobacter</taxon>
    </lineage>
</organism>
<feature type="chain" id="PRO_5047303430" description="Lipoprotein" evidence="1">
    <location>
        <begin position="22"/>
        <end position="120"/>
    </location>
</feature>
<keyword evidence="3" id="KW-1185">Reference proteome</keyword>
<evidence type="ECO:0008006" key="4">
    <source>
        <dbReference type="Google" id="ProtNLM"/>
    </source>
</evidence>